<proteinExistence type="predicted"/>
<organism evidence="1 2">
    <name type="scientific">Flintibacter faecis</name>
    <dbReference type="NCBI Taxonomy" id="2763047"/>
    <lineage>
        <taxon>Bacteria</taxon>
        <taxon>Bacillati</taxon>
        <taxon>Bacillota</taxon>
        <taxon>Clostridia</taxon>
        <taxon>Eubacteriales</taxon>
        <taxon>Flintibacter</taxon>
    </lineage>
</organism>
<reference evidence="1" key="1">
    <citation type="submission" date="2020-08" db="EMBL/GenBank/DDBJ databases">
        <title>Genome public.</title>
        <authorList>
            <person name="Liu C."/>
            <person name="Sun Q."/>
        </authorList>
    </citation>
    <scope>NUCLEOTIDE SEQUENCE</scope>
    <source>
        <strain evidence="1">BX5</strain>
    </source>
</reference>
<dbReference type="RefSeq" id="WP_186878444.1">
    <property type="nucleotide sequence ID" value="NZ_JACOPN010000004.1"/>
</dbReference>
<evidence type="ECO:0000313" key="1">
    <source>
        <dbReference type="EMBL" id="MBC5717150.1"/>
    </source>
</evidence>
<dbReference type="Gene3D" id="1.10.3210.10">
    <property type="entry name" value="Hypothetical protein af1432"/>
    <property type="match status" value="1"/>
</dbReference>
<dbReference type="PANTHER" id="PTHR38659:SF2">
    <property type="entry name" value="HDIG DOMAIN PROTEIN"/>
    <property type="match status" value="1"/>
</dbReference>
<comment type="caution">
    <text evidence="1">The sequence shown here is derived from an EMBL/GenBank/DDBJ whole genome shotgun (WGS) entry which is preliminary data.</text>
</comment>
<dbReference type="SUPFAM" id="SSF109604">
    <property type="entry name" value="HD-domain/PDEase-like"/>
    <property type="match status" value="1"/>
</dbReference>
<dbReference type="GO" id="GO:0016787">
    <property type="term" value="F:hydrolase activity"/>
    <property type="evidence" value="ECO:0007669"/>
    <property type="project" value="UniProtKB-KW"/>
</dbReference>
<keyword evidence="1" id="KW-0378">Hydrolase</keyword>
<accession>A0A8J6MAL4</accession>
<dbReference type="PANTHER" id="PTHR38659">
    <property type="entry name" value="METAL-DEPENDENT PHOSPHOHYDROLASE"/>
    <property type="match status" value="1"/>
</dbReference>
<sequence length="194" mass="21801">MAMTRQQAWDLLTEYNHEPFHLRHAVTVEHVMGWYAQELGYGDEKAFWSVVGLLHDLDFEQWPQEHCVKSQELMRQAGVDEAIIHATASHGWGLCVDIKPEHEMEKVLFAADELTGLIGAAALMRPSKSVADMELKSLKKKYKDKKFAAGCSRDIIANGAQLLGWELDTLLERTLKAMQAEEGAIEAALTEGEH</sequence>
<keyword evidence="2" id="KW-1185">Reference proteome</keyword>
<gene>
    <name evidence="1" type="ORF">H8S55_07435</name>
</gene>
<dbReference type="EMBL" id="JACOPN010000004">
    <property type="protein sequence ID" value="MBC5717150.1"/>
    <property type="molecule type" value="Genomic_DNA"/>
</dbReference>
<dbReference type="AlphaFoldDB" id="A0A8J6MAL4"/>
<name>A0A8J6MAL4_9FIRM</name>
<evidence type="ECO:0000313" key="2">
    <source>
        <dbReference type="Proteomes" id="UP000602260"/>
    </source>
</evidence>
<dbReference type="Proteomes" id="UP000602260">
    <property type="component" value="Unassembled WGS sequence"/>
</dbReference>
<protein>
    <submittedName>
        <fullName evidence="1">Hydrolase</fullName>
    </submittedName>
</protein>